<dbReference type="PANTHER" id="PTHR20973:SF0">
    <property type="entry name" value="NON-STRUCTURAL MAINTENANCE OF CHROMOSOMES ELEMENT 1 HOMOLOG"/>
    <property type="match status" value="1"/>
</dbReference>
<gene>
    <name evidence="3" type="ORF">TrST_g8356</name>
</gene>
<keyword evidence="1" id="KW-0808">Transferase</keyword>
<evidence type="ECO:0000256" key="1">
    <source>
        <dbReference type="RuleBase" id="RU368018"/>
    </source>
</evidence>
<dbReference type="PANTHER" id="PTHR20973">
    <property type="entry name" value="NON-SMC ELEMENT 1-RELATED"/>
    <property type="match status" value="1"/>
</dbReference>
<comment type="similarity">
    <text evidence="1">Belongs to the NSE1 family.</text>
</comment>
<dbReference type="EC" id="2.3.2.27" evidence="1"/>
<keyword evidence="1" id="KW-0479">Metal-binding</keyword>
<keyword evidence="4" id="KW-1185">Reference proteome</keyword>
<dbReference type="EMBL" id="BRXY01000262">
    <property type="protein sequence ID" value="GMH81870.1"/>
    <property type="molecule type" value="Genomic_DNA"/>
</dbReference>
<dbReference type="GO" id="GO:0000724">
    <property type="term" value="P:double-strand break repair via homologous recombination"/>
    <property type="evidence" value="ECO:0007669"/>
    <property type="project" value="TreeGrafter"/>
</dbReference>
<dbReference type="InterPro" id="IPR011513">
    <property type="entry name" value="Nse1"/>
</dbReference>
<keyword evidence="1" id="KW-0862">Zinc</keyword>
<name>A0A9W7B5I5_9STRA</name>
<feature type="region of interest" description="Disordered" evidence="2">
    <location>
        <begin position="157"/>
        <end position="181"/>
    </location>
</feature>
<evidence type="ECO:0000256" key="2">
    <source>
        <dbReference type="SAM" id="MobiDB-lite"/>
    </source>
</evidence>
<comment type="subcellular location">
    <subcellularLocation>
        <location evidence="1">Nucleus</location>
    </subcellularLocation>
</comment>
<dbReference type="OrthoDB" id="10385465at2759"/>
<keyword evidence="1" id="KW-0233">DNA recombination</keyword>
<comment type="caution">
    <text evidence="3">The sequence shown here is derived from an EMBL/GenBank/DDBJ whole genome shotgun (WGS) entry which is preliminary data.</text>
</comment>
<dbReference type="GO" id="GO:0061630">
    <property type="term" value="F:ubiquitin protein ligase activity"/>
    <property type="evidence" value="ECO:0007669"/>
    <property type="project" value="UniProtKB-EC"/>
</dbReference>
<feature type="region of interest" description="Disordered" evidence="2">
    <location>
        <begin position="1"/>
        <end position="37"/>
    </location>
</feature>
<dbReference type="GO" id="GO:0008270">
    <property type="term" value="F:zinc ion binding"/>
    <property type="evidence" value="ECO:0007669"/>
    <property type="project" value="UniProtKB-KW"/>
</dbReference>
<feature type="compositionally biased region" description="Low complexity" evidence="2">
    <location>
        <begin position="204"/>
        <end position="224"/>
    </location>
</feature>
<feature type="compositionally biased region" description="Basic residues" evidence="2">
    <location>
        <begin position="1"/>
        <end position="10"/>
    </location>
</feature>
<keyword evidence="1" id="KW-0234">DNA repair</keyword>
<dbReference type="GO" id="GO:0005634">
    <property type="term" value="C:nucleus"/>
    <property type="evidence" value="ECO:0007669"/>
    <property type="project" value="UniProtKB-SubCell"/>
</dbReference>
<keyword evidence="1" id="KW-0863">Zinc-finger</keyword>
<accession>A0A9W7B5I5</accession>
<comment type="catalytic activity">
    <reaction evidence="1">
        <text>S-ubiquitinyl-[E2 ubiquitin-conjugating enzyme]-L-cysteine + [acceptor protein]-L-lysine = [E2 ubiquitin-conjugating enzyme]-L-cysteine + N(6)-ubiquitinyl-[acceptor protein]-L-lysine.</text>
        <dbReference type="EC" id="2.3.2.27"/>
    </reaction>
</comment>
<feature type="region of interest" description="Disordered" evidence="2">
    <location>
        <begin position="203"/>
        <end position="224"/>
    </location>
</feature>
<comment type="subunit">
    <text evidence="1">Component of the Smc5-Smc6 complex.</text>
</comment>
<reference evidence="4" key="1">
    <citation type="journal article" date="2023" name="Commun. Biol.">
        <title>Genome analysis of Parmales, the sister group of diatoms, reveals the evolutionary specialization of diatoms from phago-mixotrophs to photoautotrophs.</title>
        <authorList>
            <person name="Ban H."/>
            <person name="Sato S."/>
            <person name="Yoshikawa S."/>
            <person name="Yamada K."/>
            <person name="Nakamura Y."/>
            <person name="Ichinomiya M."/>
            <person name="Sato N."/>
            <person name="Blanc-Mathieu R."/>
            <person name="Endo H."/>
            <person name="Kuwata A."/>
            <person name="Ogata H."/>
        </authorList>
    </citation>
    <scope>NUCLEOTIDE SEQUENCE [LARGE SCALE GENOMIC DNA]</scope>
    <source>
        <strain evidence="4">NIES 3701</strain>
    </source>
</reference>
<dbReference type="AlphaFoldDB" id="A0A9W7B5I5"/>
<evidence type="ECO:0000313" key="4">
    <source>
        <dbReference type="Proteomes" id="UP001165085"/>
    </source>
</evidence>
<dbReference type="Pfam" id="PF07574">
    <property type="entry name" value="SMC_Nse1"/>
    <property type="match status" value="1"/>
</dbReference>
<feature type="compositionally biased region" description="Low complexity" evidence="2">
    <location>
        <begin position="169"/>
        <end position="180"/>
    </location>
</feature>
<keyword evidence="1" id="KW-0833">Ubl conjugation pathway</keyword>
<organism evidence="3 4">
    <name type="scientific">Triparma strigata</name>
    <dbReference type="NCBI Taxonomy" id="1606541"/>
    <lineage>
        <taxon>Eukaryota</taxon>
        <taxon>Sar</taxon>
        <taxon>Stramenopiles</taxon>
        <taxon>Ochrophyta</taxon>
        <taxon>Bolidophyceae</taxon>
        <taxon>Parmales</taxon>
        <taxon>Triparmaceae</taxon>
        <taxon>Triparma</taxon>
    </lineage>
</organism>
<feature type="compositionally biased region" description="Low complexity" evidence="2">
    <location>
        <begin position="18"/>
        <end position="31"/>
    </location>
</feature>
<keyword evidence="1" id="KW-0227">DNA damage</keyword>
<proteinExistence type="inferred from homology"/>
<dbReference type="Proteomes" id="UP001165085">
    <property type="component" value="Unassembled WGS sequence"/>
</dbReference>
<protein>
    <recommendedName>
        <fullName evidence="1">Non-structural maintenance of chromosomes element 1 homolog</fullName>
        <ecNumber evidence="1">2.3.2.27</ecNumber>
    </recommendedName>
</protein>
<dbReference type="Gene3D" id="1.10.10.10">
    <property type="entry name" value="Winged helix-like DNA-binding domain superfamily/Winged helix DNA-binding domain"/>
    <property type="match status" value="1"/>
</dbReference>
<dbReference type="GO" id="GO:0030915">
    <property type="term" value="C:Smc5-Smc6 complex"/>
    <property type="evidence" value="ECO:0007669"/>
    <property type="project" value="UniProtKB-UniRule"/>
</dbReference>
<sequence>MPRSSKSRRTAAKELPSQENNQQQQDDANQDGGSSTSLTFGQKMLLQRITAAGSFSVDEMEEVYSSIKQSFGMGVPSGPEEELQSEIKKCVGRINALLSPASFSISLHHNPPNSHYVFHNLVADAIAIKHGNNLTSEELGLFKAALESIVEAANASAAQKDKDADGDVSPSSSPTAPTTSVGISKGKFISLRTSETATATVDIVLPPSSSPTPSTSSPKKAKPLPAVKAESLLTRLLHEKWLIETIGQKVDIGSRAWIEMGDIIRGMGAEGGGQVVTLR</sequence>
<dbReference type="InterPro" id="IPR036388">
    <property type="entry name" value="WH-like_DNA-bd_sf"/>
</dbReference>
<evidence type="ECO:0000313" key="3">
    <source>
        <dbReference type="EMBL" id="GMH81870.1"/>
    </source>
</evidence>
<keyword evidence="1" id="KW-0539">Nucleus</keyword>